<feature type="domain" description="Vacuolar protein 14 C-terminal Fig4-binding" evidence="5">
    <location>
        <begin position="374"/>
        <end position="407"/>
    </location>
</feature>
<evidence type="ECO:0000313" key="7">
    <source>
        <dbReference type="Proteomes" id="UP000631114"/>
    </source>
</evidence>
<evidence type="ECO:0000256" key="3">
    <source>
        <dbReference type="ARBA" id="ARBA00023136"/>
    </source>
</evidence>
<feature type="compositionally biased region" description="Polar residues" evidence="4">
    <location>
        <begin position="33"/>
        <end position="49"/>
    </location>
</feature>
<feature type="region of interest" description="Disordered" evidence="4">
    <location>
        <begin position="15"/>
        <end position="54"/>
    </location>
</feature>
<protein>
    <recommendedName>
        <fullName evidence="5">Vacuolar protein 14 C-terminal Fig4-binding domain-containing protein</fullName>
    </recommendedName>
</protein>
<dbReference type="GO" id="GO:0006661">
    <property type="term" value="P:phosphatidylinositol biosynthetic process"/>
    <property type="evidence" value="ECO:0007669"/>
    <property type="project" value="InterPro"/>
</dbReference>
<dbReference type="GO" id="GO:0010008">
    <property type="term" value="C:endosome membrane"/>
    <property type="evidence" value="ECO:0007669"/>
    <property type="project" value="TreeGrafter"/>
</dbReference>
<evidence type="ECO:0000256" key="2">
    <source>
        <dbReference type="ARBA" id="ARBA00022737"/>
    </source>
</evidence>
<dbReference type="InterPro" id="IPR026825">
    <property type="entry name" value="Vac14"/>
</dbReference>
<name>A0A835HV29_9MAGN</name>
<evidence type="ECO:0000256" key="4">
    <source>
        <dbReference type="SAM" id="MobiDB-lite"/>
    </source>
</evidence>
<dbReference type="OrthoDB" id="5574975at2759"/>
<dbReference type="GO" id="GO:0070772">
    <property type="term" value="C:PAS complex"/>
    <property type="evidence" value="ECO:0007669"/>
    <property type="project" value="InterPro"/>
</dbReference>
<dbReference type="EMBL" id="JADFTS010000005">
    <property type="protein sequence ID" value="KAF9605254.1"/>
    <property type="molecule type" value="Genomic_DNA"/>
</dbReference>
<comment type="subcellular location">
    <subcellularLocation>
        <location evidence="1">Endomembrane system</location>
    </subcellularLocation>
</comment>
<evidence type="ECO:0000313" key="6">
    <source>
        <dbReference type="EMBL" id="KAF9605254.1"/>
    </source>
</evidence>
<keyword evidence="7" id="KW-1185">Reference proteome</keyword>
<dbReference type="InterPro" id="IPR021841">
    <property type="entry name" value="VAC14_Fig4p-bd"/>
</dbReference>
<comment type="caution">
    <text evidence="6">The sequence shown here is derived from an EMBL/GenBank/DDBJ whole genome shotgun (WGS) entry which is preliminary data.</text>
</comment>
<accession>A0A835HV29</accession>
<dbReference type="Proteomes" id="UP000631114">
    <property type="component" value="Unassembled WGS sequence"/>
</dbReference>
<organism evidence="6 7">
    <name type="scientific">Coptis chinensis</name>
    <dbReference type="NCBI Taxonomy" id="261450"/>
    <lineage>
        <taxon>Eukaryota</taxon>
        <taxon>Viridiplantae</taxon>
        <taxon>Streptophyta</taxon>
        <taxon>Embryophyta</taxon>
        <taxon>Tracheophyta</taxon>
        <taxon>Spermatophyta</taxon>
        <taxon>Magnoliopsida</taxon>
        <taxon>Ranunculales</taxon>
        <taxon>Ranunculaceae</taxon>
        <taxon>Coptidoideae</taxon>
        <taxon>Coptis</taxon>
    </lineage>
</organism>
<evidence type="ECO:0000259" key="5">
    <source>
        <dbReference type="Pfam" id="PF11916"/>
    </source>
</evidence>
<proteinExistence type="predicted"/>
<dbReference type="PANTHER" id="PTHR16023">
    <property type="entry name" value="TAX1 BINDING PROTEIN-RELATED"/>
    <property type="match status" value="1"/>
</dbReference>
<reference evidence="6 7" key="1">
    <citation type="submission" date="2020-10" db="EMBL/GenBank/DDBJ databases">
        <title>The Coptis chinensis genome and diversification of protoberbering-type alkaloids.</title>
        <authorList>
            <person name="Wang B."/>
            <person name="Shu S."/>
            <person name="Song C."/>
            <person name="Liu Y."/>
        </authorList>
    </citation>
    <scope>NUCLEOTIDE SEQUENCE [LARGE SCALE GENOMIC DNA]</scope>
    <source>
        <strain evidence="6">HL-2020</strain>
        <tissue evidence="6">Leaf</tissue>
    </source>
</reference>
<keyword evidence="2" id="KW-0677">Repeat</keyword>
<feature type="compositionally biased region" description="Polar residues" evidence="4">
    <location>
        <begin position="15"/>
        <end position="24"/>
    </location>
</feature>
<gene>
    <name evidence="6" type="ORF">IFM89_015146</name>
</gene>
<dbReference type="Pfam" id="PF11916">
    <property type="entry name" value="Vac14_Fig4_bd"/>
    <property type="match status" value="2"/>
</dbReference>
<dbReference type="AlphaFoldDB" id="A0A835HV29"/>
<dbReference type="PANTHER" id="PTHR16023:SF0">
    <property type="entry name" value="PROTEIN VAC14 HOMOLOG"/>
    <property type="match status" value="1"/>
</dbReference>
<sequence>MGLVTICTAAFMGTPSQNNLNLSESDSEDDMEQTNYDRTPSTPESSNAPKETREVSRFSSECGVLVRRDVRICYDTFPTATETYAASERNTINRSKQTTPTTCVGRTPTQIIRQQIAKEARTSQSIWFARPESYIRMHKRKAPCTRGLMRTCVRKLWSPMIITGDAVTRIARGAMSGYGSGSTKQRMKSMEPVLDQNYHLAEENSKLWKETQTNQMNFSMQLEEIRSTMLRQQEPSTTNSFGTSSNIPRSSNATSPLDIVATGCVKEAPPTSSIKGAWERARDAPQFRQLVVFLVHKFRVDHSLLEKRGALIIHRLGILLDLWRVYLELSTILEGEVDLDFSSIMVSVLLFTKVKIVDSSPKFTKDAISVDSPRVEEDINVKFLVQLDKLIRLLETPIFSYLRLQLVMLLLARRRIKSHGNSNASGENSSSSKLGLIESIDEENNVKSEDERTWASPPITNEVPDPILSASPVGSGKATPFKHLLESTPNRLVRKRTFKKMQKTKSREKLSHFFIELKKSAFYPVIEYDRHTLVRHALAEKFDEIENFFGFPQLLSVMPSLREVLPI</sequence>
<evidence type="ECO:0000256" key="1">
    <source>
        <dbReference type="ARBA" id="ARBA00004308"/>
    </source>
</evidence>
<keyword evidence="3" id="KW-0472">Membrane</keyword>
<feature type="domain" description="Vacuolar protein 14 C-terminal Fig4-binding" evidence="5">
    <location>
        <begin position="303"/>
        <end position="349"/>
    </location>
</feature>